<dbReference type="GO" id="GO:0008168">
    <property type="term" value="F:methyltransferase activity"/>
    <property type="evidence" value="ECO:0007669"/>
    <property type="project" value="UniProtKB-KW"/>
</dbReference>
<evidence type="ECO:0000313" key="10">
    <source>
        <dbReference type="EMBL" id="CAH0113486.1"/>
    </source>
</evidence>
<dbReference type="PANTHER" id="PTHR46165">
    <property type="entry name" value="SET AND MYND DOMAIN-CONTAINING PROTEIN 4"/>
    <property type="match status" value="1"/>
</dbReference>
<proteinExistence type="predicted"/>
<keyword evidence="5 7" id="KW-0863">Zinc-finger</keyword>
<evidence type="ECO:0000256" key="3">
    <source>
        <dbReference type="ARBA" id="ARBA00022691"/>
    </source>
</evidence>
<gene>
    <name evidence="10" type="ORF">DGAL_LOCUS17382</name>
</gene>
<dbReference type="GO" id="GO:0032259">
    <property type="term" value="P:methylation"/>
    <property type="evidence" value="ECO:0007669"/>
    <property type="project" value="UniProtKB-KW"/>
</dbReference>
<dbReference type="GO" id="GO:0005737">
    <property type="term" value="C:cytoplasm"/>
    <property type="evidence" value="ECO:0007669"/>
    <property type="project" value="TreeGrafter"/>
</dbReference>
<evidence type="ECO:0000256" key="1">
    <source>
        <dbReference type="ARBA" id="ARBA00022603"/>
    </source>
</evidence>
<keyword evidence="1" id="KW-0489">Methyltransferase</keyword>
<dbReference type="PANTHER" id="PTHR46165:SF5">
    <property type="entry name" value="RE32936P"/>
    <property type="match status" value="1"/>
</dbReference>
<dbReference type="SUPFAM" id="SSF144232">
    <property type="entry name" value="HIT/MYND zinc finger-like"/>
    <property type="match status" value="1"/>
</dbReference>
<reference evidence="10" key="1">
    <citation type="submission" date="2021-11" db="EMBL/GenBank/DDBJ databases">
        <authorList>
            <person name="Schell T."/>
        </authorList>
    </citation>
    <scope>NUCLEOTIDE SEQUENCE</scope>
    <source>
        <strain evidence="10">M5</strain>
    </source>
</reference>
<dbReference type="Gene3D" id="2.170.270.10">
    <property type="entry name" value="SET domain"/>
    <property type="match status" value="1"/>
</dbReference>
<evidence type="ECO:0000313" key="11">
    <source>
        <dbReference type="Proteomes" id="UP000789390"/>
    </source>
</evidence>
<dbReference type="SUPFAM" id="SSF48452">
    <property type="entry name" value="TPR-like"/>
    <property type="match status" value="1"/>
</dbReference>
<evidence type="ECO:0000256" key="7">
    <source>
        <dbReference type="PROSITE-ProRule" id="PRU00134"/>
    </source>
</evidence>
<feature type="domain" description="MYND-type" evidence="9">
    <location>
        <begin position="305"/>
        <end position="344"/>
    </location>
</feature>
<dbReference type="Proteomes" id="UP000789390">
    <property type="component" value="Unassembled WGS sequence"/>
</dbReference>
<dbReference type="GO" id="GO:0008270">
    <property type="term" value="F:zinc ion binding"/>
    <property type="evidence" value="ECO:0007669"/>
    <property type="project" value="UniProtKB-KW"/>
</dbReference>
<keyword evidence="4" id="KW-0479">Metal-binding</keyword>
<dbReference type="PROSITE" id="PS50865">
    <property type="entry name" value="ZF_MYND_2"/>
    <property type="match status" value="1"/>
</dbReference>
<dbReference type="GO" id="GO:0005634">
    <property type="term" value="C:nucleus"/>
    <property type="evidence" value="ECO:0007669"/>
    <property type="project" value="TreeGrafter"/>
</dbReference>
<dbReference type="InterPro" id="IPR011990">
    <property type="entry name" value="TPR-like_helical_dom_sf"/>
</dbReference>
<keyword evidence="2" id="KW-0808">Transferase</keyword>
<dbReference type="InterPro" id="IPR002893">
    <property type="entry name" value="Znf_MYND"/>
</dbReference>
<keyword evidence="11" id="KW-1185">Reference proteome</keyword>
<evidence type="ECO:0000256" key="4">
    <source>
        <dbReference type="ARBA" id="ARBA00022723"/>
    </source>
</evidence>
<evidence type="ECO:0000259" key="9">
    <source>
        <dbReference type="PROSITE" id="PS50865"/>
    </source>
</evidence>
<keyword evidence="3" id="KW-0949">S-adenosyl-L-methionine</keyword>
<evidence type="ECO:0000256" key="2">
    <source>
        <dbReference type="ARBA" id="ARBA00022679"/>
    </source>
</evidence>
<keyword evidence="6" id="KW-0862">Zinc</keyword>
<accession>A0A8J2S280</accession>
<evidence type="ECO:0000256" key="5">
    <source>
        <dbReference type="ARBA" id="ARBA00022771"/>
    </source>
</evidence>
<dbReference type="SUPFAM" id="SSF82199">
    <property type="entry name" value="SET domain"/>
    <property type="match status" value="1"/>
</dbReference>
<evidence type="ECO:0000256" key="6">
    <source>
        <dbReference type="ARBA" id="ARBA00022833"/>
    </source>
</evidence>
<dbReference type="Pfam" id="PF01753">
    <property type="entry name" value="zf-MYND"/>
    <property type="match status" value="1"/>
</dbReference>
<dbReference type="Gene3D" id="6.10.140.2220">
    <property type="match status" value="1"/>
</dbReference>
<name>A0A8J2S280_9CRUS</name>
<sequence>MDEIDGLGQLTDYRRLCSDLTLQTKKEGFFKDYLSAIVDQVSDEEFEGFSKQRTDRDRIVYCWTLPALHKTMKSFRPSYRGKSADESIKRREQGNEAFREKDYRKALVMYNQSVVYAPYSSFLEKTTLALALANRSAVLVHLKEYALAIRDIQLSMQSNYPEKQRYKLYDRMGYCHQQLGETIKSRVAYTIALDCLKESDLEPGALENWRQTVEKSRAKLPSNNQSKMNTNNATTNVNSNNNVLPELVSGANSNMPNASKSLAMEMDDNSGRYYVAAEDIKPGQTLVCEKPYAACLLPGKFTSHCHHCFVRLIAPLGCLTCRGVFYCSVECRDEAGSTYHQYECGIIDIMIASGSSILSWIALRILTKGKMEDFLEAREELEKGDGRLCCAQKPDNYSNIYHLATLSHLRSDKDFFDRTFMALFLFQCLRASGYLQTRHRYEEDSLNITEDEIYFATLILHHLQLLQFNAHEIHEFVQLKEKSMRSTKTVYIGVGIYPTVAFFNHSCRPDVARYFLGTTMVITSSRCVKRGQMVAENYGPIFTHKHLTDRQQSLQGRYWFTCQCQACKNDWPIYDGMTDMETILTCCPLCRGTVQSTANESYARCLKCKKQSLWEAIRRPVEEITALYQNAMRIMDLGQVDKAIQVLSLYIEMMETLVGDVPVRELLLAQEALRLCLGTYGTKYCATTHLTMKAVSNNNKTTACHKRKVGVQQHNIFGVIVLLLGRPPFVQNVQHLSALNPGLFHQSVDRLTRLQFVSFVFDVRQVDDDVVASRLNGRFQATGGHLSDLQLMLPTAAIFTSVSQTASTCLAKLRGTLMA</sequence>
<dbReference type="OrthoDB" id="6343483at2759"/>
<comment type="caution">
    <text evidence="10">The sequence shown here is derived from an EMBL/GenBank/DDBJ whole genome shotgun (WGS) entry which is preliminary data.</text>
</comment>
<dbReference type="AlphaFoldDB" id="A0A8J2S280"/>
<dbReference type="Gene3D" id="1.25.40.10">
    <property type="entry name" value="Tetratricopeptide repeat domain"/>
    <property type="match status" value="1"/>
</dbReference>
<dbReference type="InterPro" id="IPR044421">
    <property type="entry name" value="SMYD4_SET"/>
</dbReference>
<protein>
    <recommendedName>
        <fullName evidence="9">MYND-type domain-containing protein</fullName>
    </recommendedName>
</protein>
<dbReference type="InterPro" id="IPR046341">
    <property type="entry name" value="SET_dom_sf"/>
</dbReference>
<organism evidence="10 11">
    <name type="scientific">Daphnia galeata</name>
    <dbReference type="NCBI Taxonomy" id="27404"/>
    <lineage>
        <taxon>Eukaryota</taxon>
        <taxon>Metazoa</taxon>
        <taxon>Ecdysozoa</taxon>
        <taxon>Arthropoda</taxon>
        <taxon>Crustacea</taxon>
        <taxon>Branchiopoda</taxon>
        <taxon>Diplostraca</taxon>
        <taxon>Cladocera</taxon>
        <taxon>Anomopoda</taxon>
        <taxon>Daphniidae</taxon>
        <taxon>Daphnia</taxon>
    </lineage>
</organism>
<feature type="compositionally biased region" description="Low complexity" evidence="8">
    <location>
        <begin position="229"/>
        <end position="240"/>
    </location>
</feature>
<dbReference type="InterPro" id="IPR052097">
    <property type="entry name" value="SET-MYND_domain_protein"/>
</dbReference>
<dbReference type="EMBL" id="CAKKLH010000340">
    <property type="protein sequence ID" value="CAH0113486.1"/>
    <property type="molecule type" value="Genomic_DNA"/>
</dbReference>
<feature type="region of interest" description="Disordered" evidence="8">
    <location>
        <begin position="216"/>
        <end position="240"/>
    </location>
</feature>
<dbReference type="GO" id="GO:0042826">
    <property type="term" value="F:histone deacetylase binding"/>
    <property type="evidence" value="ECO:0007669"/>
    <property type="project" value="TreeGrafter"/>
</dbReference>
<dbReference type="CDD" id="cd10536">
    <property type="entry name" value="SET_SMYD4"/>
    <property type="match status" value="1"/>
</dbReference>
<evidence type="ECO:0000256" key="8">
    <source>
        <dbReference type="SAM" id="MobiDB-lite"/>
    </source>
</evidence>
<dbReference type="Gene3D" id="1.10.220.160">
    <property type="match status" value="1"/>
</dbReference>